<evidence type="ECO:0000313" key="2">
    <source>
        <dbReference type="EMBL" id="KAB8188514.1"/>
    </source>
</evidence>
<evidence type="ECO:0000256" key="1">
    <source>
        <dbReference type="SAM" id="MobiDB-lite"/>
    </source>
</evidence>
<protein>
    <submittedName>
        <fullName evidence="2">Pyridoxamine 5'-phosphate oxidase family protein</fullName>
    </submittedName>
</protein>
<accession>A0A5C4VE29</accession>
<dbReference type="Proteomes" id="UP000312512">
    <property type="component" value="Unassembled WGS sequence"/>
</dbReference>
<dbReference type="AlphaFoldDB" id="A0A5C4VE29"/>
<name>A0A5C4VE29_9ACTN</name>
<dbReference type="OrthoDB" id="3627463at2"/>
<feature type="region of interest" description="Disordered" evidence="1">
    <location>
        <begin position="146"/>
        <end position="167"/>
    </location>
</feature>
<reference evidence="2 3" key="1">
    <citation type="submission" date="2019-10" db="EMBL/GenBank/DDBJ databases">
        <title>Nonomuraea sp. nov., isolated from Phyllanthus amarus.</title>
        <authorList>
            <person name="Klykleung N."/>
            <person name="Tanasupawat S."/>
        </authorList>
    </citation>
    <scope>NUCLEOTIDE SEQUENCE [LARGE SCALE GENOMIC DNA]</scope>
    <source>
        <strain evidence="2 3">PA1-10</strain>
    </source>
</reference>
<dbReference type="Gene3D" id="2.30.110.10">
    <property type="entry name" value="Electron Transport, Fmn-binding Protein, Chain A"/>
    <property type="match status" value="1"/>
</dbReference>
<dbReference type="SUPFAM" id="SSF50475">
    <property type="entry name" value="FMN-binding split barrel"/>
    <property type="match status" value="1"/>
</dbReference>
<keyword evidence="3" id="KW-1185">Reference proteome</keyword>
<comment type="caution">
    <text evidence="2">The sequence shown here is derived from an EMBL/GenBank/DDBJ whole genome shotgun (WGS) entry which is preliminary data.</text>
</comment>
<dbReference type="InterPro" id="IPR012349">
    <property type="entry name" value="Split_barrel_FMN-bd"/>
</dbReference>
<proteinExistence type="predicted"/>
<gene>
    <name evidence="2" type="ORF">FH608_044075</name>
</gene>
<organism evidence="2 3">
    <name type="scientific">Nonomuraea phyllanthi</name>
    <dbReference type="NCBI Taxonomy" id="2219224"/>
    <lineage>
        <taxon>Bacteria</taxon>
        <taxon>Bacillati</taxon>
        <taxon>Actinomycetota</taxon>
        <taxon>Actinomycetes</taxon>
        <taxon>Streptosporangiales</taxon>
        <taxon>Streptosporangiaceae</taxon>
        <taxon>Nonomuraea</taxon>
    </lineage>
</organism>
<feature type="compositionally biased region" description="Basic and acidic residues" evidence="1">
    <location>
        <begin position="154"/>
        <end position="167"/>
    </location>
</feature>
<dbReference type="EMBL" id="VDLX02000025">
    <property type="protein sequence ID" value="KAB8188514.1"/>
    <property type="molecule type" value="Genomic_DNA"/>
</dbReference>
<evidence type="ECO:0000313" key="3">
    <source>
        <dbReference type="Proteomes" id="UP000312512"/>
    </source>
</evidence>
<sequence>MTRPPARPRDERIRDTLHRLEHDVDAWFATADPAGSPYLMPLSFLWDGHTVLISTAGTNPTARFLEATGTSRIAFGHTRDVILVDAELRETIPAAEIPDEVGDAFAARTGFDPRDQSGGYLYFRLAPRKVQAWREANELSGRTLMTGGTWLTGEEPHSIRPTRSERS</sequence>